<evidence type="ECO:0000256" key="3">
    <source>
        <dbReference type="ARBA" id="ARBA00022676"/>
    </source>
</evidence>
<dbReference type="PANTHER" id="PTHR33908:SF11">
    <property type="entry name" value="MEMBRANE PROTEIN"/>
    <property type="match status" value="1"/>
</dbReference>
<evidence type="ECO:0000256" key="4">
    <source>
        <dbReference type="ARBA" id="ARBA00022679"/>
    </source>
</evidence>
<accession>A0A1F6BBY8</accession>
<proteinExistence type="predicted"/>
<dbReference type="STRING" id="1798401.A2363_00560"/>
<feature type="transmembrane region" description="Helical" evidence="8">
    <location>
        <begin position="339"/>
        <end position="357"/>
    </location>
</feature>
<evidence type="ECO:0000256" key="7">
    <source>
        <dbReference type="ARBA" id="ARBA00023136"/>
    </source>
</evidence>
<dbReference type="InterPro" id="IPR038731">
    <property type="entry name" value="RgtA/B/C-like"/>
</dbReference>
<dbReference type="Proteomes" id="UP000176186">
    <property type="component" value="Unassembled WGS sequence"/>
</dbReference>
<feature type="transmembrane region" description="Helical" evidence="8">
    <location>
        <begin position="215"/>
        <end position="234"/>
    </location>
</feature>
<dbReference type="AlphaFoldDB" id="A0A1F6BBY8"/>
<comment type="caution">
    <text evidence="10">The sequence shown here is derived from an EMBL/GenBank/DDBJ whole genome shotgun (WGS) entry which is preliminary data.</text>
</comment>
<feature type="transmembrane region" description="Helical" evidence="8">
    <location>
        <begin position="92"/>
        <end position="111"/>
    </location>
</feature>
<dbReference type="InterPro" id="IPR050297">
    <property type="entry name" value="LipidA_mod_glycosyltrf_83"/>
</dbReference>
<dbReference type="EMBL" id="MFKE01000030">
    <property type="protein sequence ID" value="OGG34425.1"/>
    <property type="molecule type" value="Genomic_DNA"/>
</dbReference>
<evidence type="ECO:0000313" key="10">
    <source>
        <dbReference type="EMBL" id="OGG34425.1"/>
    </source>
</evidence>
<feature type="domain" description="Glycosyltransferase RgtA/B/C/D-like" evidence="9">
    <location>
        <begin position="73"/>
        <end position="222"/>
    </location>
</feature>
<keyword evidence="4" id="KW-0808">Transferase</keyword>
<evidence type="ECO:0000313" key="11">
    <source>
        <dbReference type="Proteomes" id="UP000176186"/>
    </source>
</evidence>
<sequence length="551" mass="62622">MLRFKKYIFFFALAFIFFAALVVRIYQLNTIPVGMTDDELRVVVSAYNLWHTGRDLKGVTLPFSFVLNDYSFTPVSIYLTAPFVGLAGLSPLAARLPFALAGTAVVILTYLTGKRLFGSRMIGFFAAFVMTWNVWAIQLSRMAYEAVFALLFYLWGTYIFLGDWKKHPIRSITYAMCLFFLAFNSYNAMKVLLFPVVLILVWYKRKELFRNYRSVAVIGGFFAATIGLFLYYSVVQGASAHGGAITIFQDSAAAAQAVELKRRASSAPEFLKVLYHNKVTYYAGQVVHHYLYTFSPDYLFLSQEASGIYSLWSRGNLYLIELPLLLLGIFAVWRRNKEIFPLVIAMLLVAPLPSAIGPAPLTYATRSSFMLPWFALFIAVGLYDWIIAISKRYARYAVIIVIGILYALAICGYLRQYYFEWPRYSAKSYAWDMKEIVQFIQSDRASADRFLVANTGDTFFLHYAFYTGLDPRVLQRAYEGESVLNSLDGIEVLPACLTPIEQDPRLHIDKRTVYIARADCHSIAADRVIYLPDGLPAWNIYGIPLEVVPHP</sequence>
<gene>
    <name evidence="10" type="ORF">A2363_00560</name>
</gene>
<reference evidence="10 11" key="1">
    <citation type="journal article" date="2016" name="Nat. Commun.">
        <title>Thousands of microbial genomes shed light on interconnected biogeochemical processes in an aquifer system.</title>
        <authorList>
            <person name="Anantharaman K."/>
            <person name="Brown C.T."/>
            <person name="Hug L.A."/>
            <person name="Sharon I."/>
            <person name="Castelle C.J."/>
            <person name="Probst A.J."/>
            <person name="Thomas B.C."/>
            <person name="Singh A."/>
            <person name="Wilkins M.J."/>
            <person name="Karaoz U."/>
            <person name="Brodie E.L."/>
            <person name="Williams K.H."/>
            <person name="Hubbard S.S."/>
            <person name="Banfield J.F."/>
        </authorList>
    </citation>
    <scope>NUCLEOTIDE SEQUENCE [LARGE SCALE GENOMIC DNA]</scope>
</reference>
<feature type="transmembrane region" description="Helical" evidence="8">
    <location>
        <begin position="143"/>
        <end position="161"/>
    </location>
</feature>
<feature type="transmembrane region" description="Helical" evidence="8">
    <location>
        <begin position="393"/>
        <end position="414"/>
    </location>
</feature>
<dbReference type="PANTHER" id="PTHR33908">
    <property type="entry name" value="MANNOSYLTRANSFERASE YKCB-RELATED"/>
    <property type="match status" value="1"/>
</dbReference>
<dbReference type="Pfam" id="PF13231">
    <property type="entry name" value="PMT_2"/>
    <property type="match status" value="1"/>
</dbReference>
<dbReference type="GO" id="GO:0009103">
    <property type="term" value="P:lipopolysaccharide biosynthetic process"/>
    <property type="evidence" value="ECO:0007669"/>
    <property type="project" value="UniProtKB-ARBA"/>
</dbReference>
<evidence type="ECO:0000256" key="6">
    <source>
        <dbReference type="ARBA" id="ARBA00022989"/>
    </source>
</evidence>
<dbReference type="GO" id="GO:0005886">
    <property type="term" value="C:plasma membrane"/>
    <property type="evidence" value="ECO:0007669"/>
    <property type="project" value="UniProtKB-SubCell"/>
</dbReference>
<feature type="transmembrane region" description="Helical" evidence="8">
    <location>
        <begin position="316"/>
        <end position="333"/>
    </location>
</feature>
<dbReference type="GO" id="GO:0016763">
    <property type="term" value="F:pentosyltransferase activity"/>
    <property type="evidence" value="ECO:0007669"/>
    <property type="project" value="TreeGrafter"/>
</dbReference>
<evidence type="ECO:0000256" key="2">
    <source>
        <dbReference type="ARBA" id="ARBA00022475"/>
    </source>
</evidence>
<feature type="transmembrane region" description="Helical" evidence="8">
    <location>
        <begin position="369"/>
        <end position="387"/>
    </location>
</feature>
<feature type="transmembrane region" description="Helical" evidence="8">
    <location>
        <begin position="173"/>
        <end position="203"/>
    </location>
</feature>
<evidence type="ECO:0000259" key="9">
    <source>
        <dbReference type="Pfam" id="PF13231"/>
    </source>
</evidence>
<keyword evidence="2" id="KW-1003">Cell membrane</keyword>
<feature type="transmembrane region" description="Helical" evidence="8">
    <location>
        <begin position="7"/>
        <end position="26"/>
    </location>
</feature>
<organism evidence="10 11">
    <name type="scientific">Candidatus Gottesmanbacteria bacterium RIFOXYB1_FULL_47_11</name>
    <dbReference type="NCBI Taxonomy" id="1798401"/>
    <lineage>
        <taxon>Bacteria</taxon>
        <taxon>Candidatus Gottesmaniibacteriota</taxon>
    </lineage>
</organism>
<keyword evidence="3" id="KW-0328">Glycosyltransferase</keyword>
<feature type="transmembrane region" description="Helical" evidence="8">
    <location>
        <begin position="118"/>
        <end position="137"/>
    </location>
</feature>
<evidence type="ECO:0000256" key="8">
    <source>
        <dbReference type="SAM" id="Phobius"/>
    </source>
</evidence>
<name>A0A1F6BBY8_9BACT</name>
<evidence type="ECO:0000256" key="5">
    <source>
        <dbReference type="ARBA" id="ARBA00022692"/>
    </source>
</evidence>
<keyword evidence="7 8" id="KW-0472">Membrane</keyword>
<keyword evidence="5 8" id="KW-0812">Transmembrane</keyword>
<evidence type="ECO:0000256" key="1">
    <source>
        <dbReference type="ARBA" id="ARBA00004651"/>
    </source>
</evidence>
<keyword evidence="6 8" id="KW-1133">Transmembrane helix</keyword>
<comment type="subcellular location">
    <subcellularLocation>
        <location evidence="1">Cell membrane</location>
        <topology evidence="1">Multi-pass membrane protein</topology>
    </subcellularLocation>
</comment>
<protein>
    <recommendedName>
        <fullName evidence="9">Glycosyltransferase RgtA/B/C/D-like domain-containing protein</fullName>
    </recommendedName>
</protein>